<comment type="caution">
    <text evidence="2">The sequence shown here is derived from an EMBL/GenBank/DDBJ whole genome shotgun (WGS) entry which is preliminary data.</text>
</comment>
<dbReference type="EMBL" id="JAABOA010005124">
    <property type="protein sequence ID" value="KAF9577225.1"/>
    <property type="molecule type" value="Genomic_DNA"/>
</dbReference>
<accession>A0A9P6KA32</accession>
<dbReference type="AlphaFoldDB" id="A0A9P6KA32"/>
<reference evidence="2" key="1">
    <citation type="journal article" date="2020" name="Fungal Divers.">
        <title>Resolving the Mortierellaceae phylogeny through synthesis of multi-gene phylogenetics and phylogenomics.</title>
        <authorList>
            <person name="Vandepol N."/>
            <person name="Liber J."/>
            <person name="Desiro A."/>
            <person name="Na H."/>
            <person name="Kennedy M."/>
            <person name="Barry K."/>
            <person name="Grigoriev I.V."/>
            <person name="Miller A.N."/>
            <person name="O'Donnell K."/>
            <person name="Stajich J.E."/>
            <person name="Bonito G."/>
        </authorList>
    </citation>
    <scope>NUCLEOTIDE SEQUENCE</scope>
    <source>
        <strain evidence="2">KOD1015</strain>
    </source>
</reference>
<feature type="compositionally biased region" description="Basic and acidic residues" evidence="1">
    <location>
        <begin position="28"/>
        <end position="44"/>
    </location>
</feature>
<evidence type="ECO:0000313" key="2">
    <source>
        <dbReference type="EMBL" id="KAF9577225.1"/>
    </source>
</evidence>
<feature type="region of interest" description="Disordered" evidence="1">
    <location>
        <begin position="1"/>
        <end position="44"/>
    </location>
</feature>
<proteinExistence type="predicted"/>
<dbReference type="OrthoDB" id="2381832at2759"/>
<evidence type="ECO:0000313" key="3">
    <source>
        <dbReference type="Proteomes" id="UP000780801"/>
    </source>
</evidence>
<sequence length="107" mass="11836">SQSRPQSRSGSRHPEDRELVEGSVEGGLRPESDKEYRFSKRKSAEISGPYAETLRSQLDYMEDLREEQAKSGITHNADGILIPPPVNNGRRSSVTAALGLDKQLLSL</sequence>
<organism evidence="2 3">
    <name type="scientific">Lunasporangiospora selenospora</name>
    <dbReference type="NCBI Taxonomy" id="979761"/>
    <lineage>
        <taxon>Eukaryota</taxon>
        <taxon>Fungi</taxon>
        <taxon>Fungi incertae sedis</taxon>
        <taxon>Mucoromycota</taxon>
        <taxon>Mortierellomycotina</taxon>
        <taxon>Mortierellomycetes</taxon>
        <taxon>Mortierellales</taxon>
        <taxon>Mortierellaceae</taxon>
        <taxon>Lunasporangiospora</taxon>
    </lineage>
</organism>
<name>A0A9P6KA32_9FUNG</name>
<feature type="non-terminal residue" evidence="2">
    <location>
        <position position="1"/>
    </location>
</feature>
<evidence type="ECO:0000256" key="1">
    <source>
        <dbReference type="SAM" id="MobiDB-lite"/>
    </source>
</evidence>
<dbReference type="Proteomes" id="UP000780801">
    <property type="component" value="Unassembled WGS sequence"/>
</dbReference>
<protein>
    <submittedName>
        <fullName evidence="2">Uncharacterized protein</fullName>
    </submittedName>
</protein>
<gene>
    <name evidence="2" type="ORF">BGW38_007713</name>
</gene>
<keyword evidence="3" id="KW-1185">Reference proteome</keyword>